<dbReference type="InterPro" id="IPR001202">
    <property type="entry name" value="WW_dom"/>
</dbReference>
<feature type="compositionally biased region" description="Polar residues" evidence="3">
    <location>
        <begin position="17"/>
        <end position="28"/>
    </location>
</feature>
<feature type="domain" description="WW" evidence="4">
    <location>
        <begin position="81"/>
        <end position="115"/>
    </location>
</feature>
<dbReference type="Gene3D" id="2.20.70.10">
    <property type="match status" value="1"/>
</dbReference>
<keyword evidence="2" id="KW-0963">Cytoplasm</keyword>
<sequence length="249" mass="27423">MVSLQAALSQKERRPCPTTNAAGDNSSSNKKRKWEDGQEKDHITRAALPRELKLWKDDDQADVDESMIQQPPAGIDLHLDTPLPPEWQRCLDIQSGKIHFYNTRTHRRTSRDPRESVDETTPLSPPAVADARSVSLDLELNLMCETSPRSHGGGEEIKTQEKGAHVDVPAAFFCDHRARPSGAAICKTPSWVSMDADAGEMMATVCGRCHMLVMMCKSSPSCPNCKFLHAPDQMPPSAMLKPGAQALVL</sequence>
<organism evidence="5 6">
    <name type="scientific">Colocasia esculenta</name>
    <name type="common">Wild taro</name>
    <name type="synonym">Arum esculentum</name>
    <dbReference type="NCBI Taxonomy" id="4460"/>
    <lineage>
        <taxon>Eukaryota</taxon>
        <taxon>Viridiplantae</taxon>
        <taxon>Streptophyta</taxon>
        <taxon>Embryophyta</taxon>
        <taxon>Tracheophyta</taxon>
        <taxon>Spermatophyta</taxon>
        <taxon>Magnoliopsida</taxon>
        <taxon>Liliopsida</taxon>
        <taxon>Araceae</taxon>
        <taxon>Aroideae</taxon>
        <taxon>Colocasieae</taxon>
        <taxon>Colocasia</taxon>
    </lineage>
</organism>
<evidence type="ECO:0000313" key="6">
    <source>
        <dbReference type="Proteomes" id="UP000652761"/>
    </source>
</evidence>
<dbReference type="PANTHER" id="PTHR14791:SF42">
    <property type="entry name" value="F16L1.2 PROTEIN"/>
    <property type="match status" value="1"/>
</dbReference>
<reference evidence="5" key="1">
    <citation type="submission" date="2017-07" db="EMBL/GenBank/DDBJ databases">
        <title>Taro Niue Genome Assembly and Annotation.</title>
        <authorList>
            <person name="Atibalentja N."/>
            <person name="Keating K."/>
            <person name="Fields C.J."/>
        </authorList>
    </citation>
    <scope>NUCLEOTIDE SEQUENCE</scope>
    <source>
        <strain evidence="5">Niue_2</strain>
        <tissue evidence="5">Leaf</tissue>
    </source>
</reference>
<keyword evidence="6" id="KW-1185">Reference proteome</keyword>
<dbReference type="Proteomes" id="UP000652761">
    <property type="component" value="Unassembled WGS sequence"/>
</dbReference>
<dbReference type="EMBL" id="NMUH01000596">
    <property type="protein sequence ID" value="MQL81921.1"/>
    <property type="molecule type" value="Genomic_DNA"/>
</dbReference>
<evidence type="ECO:0000259" key="4">
    <source>
        <dbReference type="PROSITE" id="PS50020"/>
    </source>
</evidence>
<gene>
    <name evidence="5" type="ORF">Taro_014369</name>
</gene>
<feature type="region of interest" description="Disordered" evidence="3">
    <location>
        <begin position="104"/>
        <end position="128"/>
    </location>
</feature>
<evidence type="ECO:0000313" key="5">
    <source>
        <dbReference type="EMBL" id="MQL81921.1"/>
    </source>
</evidence>
<dbReference type="InterPro" id="IPR051105">
    <property type="entry name" value="WWC/KIBRA_Hippo_Reg"/>
</dbReference>
<dbReference type="SUPFAM" id="SSF51045">
    <property type="entry name" value="WW domain"/>
    <property type="match status" value="1"/>
</dbReference>
<dbReference type="SMR" id="A0A843UER2"/>
<feature type="region of interest" description="Disordered" evidence="3">
    <location>
        <begin position="1"/>
        <end position="45"/>
    </location>
</feature>
<comment type="subcellular location">
    <subcellularLocation>
        <location evidence="1">Cytoplasm</location>
    </subcellularLocation>
</comment>
<evidence type="ECO:0000256" key="2">
    <source>
        <dbReference type="ARBA" id="ARBA00022490"/>
    </source>
</evidence>
<dbReference type="InterPro" id="IPR036020">
    <property type="entry name" value="WW_dom_sf"/>
</dbReference>
<feature type="compositionally biased region" description="Basic and acidic residues" evidence="3">
    <location>
        <begin position="33"/>
        <end position="45"/>
    </location>
</feature>
<dbReference type="PROSITE" id="PS50020">
    <property type="entry name" value="WW_DOMAIN_2"/>
    <property type="match status" value="1"/>
</dbReference>
<dbReference type="OrthoDB" id="1424894at2759"/>
<name>A0A843UER2_COLES</name>
<evidence type="ECO:0000256" key="3">
    <source>
        <dbReference type="SAM" id="MobiDB-lite"/>
    </source>
</evidence>
<dbReference type="PANTHER" id="PTHR14791">
    <property type="entry name" value="BOMB/KIRA PROTEINS"/>
    <property type="match status" value="1"/>
</dbReference>
<protein>
    <recommendedName>
        <fullName evidence="4">WW domain-containing protein</fullName>
    </recommendedName>
</protein>
<dbReference type="GO" id="GO:0005737">
    <property type="term" value="C:cytoplasm"/>
    <property type="evidence" value="ECO:0007669"/>
    <property type="project" value="UniProtKB-SubCell"/>
</dbReference>
<dbReference type="AlphaFoldDB" id="A0A843UER2"/>
<evidence type="ECO:0000256" key="1">
    <source>
        <dbReference type="ARBA" id="ARBA00004496"/>
    </source>
</evidence>
<proteinExistence type="predicted"/>
<comment type="caution">
    <text evidence="5">The sequence shown here is derived from an EMBL/GenBank/DDBJ whole genome shotgun (WGS) entry which is preliminary data.</text>
</comment>
<accession>A0A843UER2</accession>